<accession>A0A6L2N8Y0</accession>
<evidence type="ECO:0008006" key="2">
    <source>
        <dbReference type="Google" id="ProtNLM"/>
    </source>
</evidence>
<organism evidence="1">
    <name type="scientific">Tanacetum cinerariifolium</name>
    <name type="common">Dalmatian daisy</name>
    <name type="synonym">Chrysanthemum cinerariifolium</name>
    <dbReference type="NCBI Taxonomy" id="118510"/>
    <lineage>
        <taxon>Eukaryota</taxon>
        <taxon>Viridiplantae</taxon>
        <taxon>Streptophyta</taxon>
        <taxon>Embryophyta</taxon>
        <taxon>Tracheophyta</taxon>
        <taxon>Spermatophyta</taxon>
        <taxon>Magnoliopsida</taxon>
        <taxon>eudicotyledons</taxon>
        <taxon>Gunneridae</taxon>
        <taxon>Pentapetalae</taxon>
        <taxon>asterids</taxon>
        <taxon>campanulids</taxon>
        <taxon>Asterales</taxon>
        <taxon>Asteraceae</taxon>
        <taxon>Asteroideae</taxon>
        <taxon>Anthemideae</taxon>
        <taxon>Anthemidinae</taxon>
        <taxon>Tanacetum</taxon>
    </lineage>
</organism>
<protein>
    <recommendedName>
        <fullName evidence="2">Reverse transcriptase domain-containing protein</fullName>
    </recommendedName>
</protein>
<reference evidence="1" key="1">
    <citation type="journal article" date="2019" name="Sci. Rep.">
        <title>Draft genome of Tanacetum cinerariifolium, the natural source of mosquito coil.</title>
        <authorList>
            <person name="Yamashiro T."/>
            <person name="Shiraishi A."/>
            <person name="Satake H."/>
            <person name="Nakayama K."/>
        </authorList>
    </citation>
    <scope>NUCLEOTIDE SEQUENCE</scope>
</reference>
<evidence type="ECO:0000313" key="1">
    <source>
        <dbReference type="EMBL" id="GEU82676.1"/>
    </source>
</evidence>
<dbReference type="EMBL" id="BKCJ010008526">
    <property type="protein sequence ID" value="GEU82676.1"/>
    <property type="molecule type" value="Genomic_DNA"/>
</dbReference>
<comment type="caution">
    <text evidence="1">The sequence shown here is derived from an EMBL/GenBank/DDBJ whole genome shotgun (WGS) entry which is preliminary data.</text>
</comment>
<sequence>MDDGRKAEFQAKIFKIDLEHAKKVLSIQEEESKPAELQEVVDVVTIAKIITEVVTAASDTIIAASTTITTVDVPIPAATITGAYTLTVAPSRRRKGVVIRDTSNL</sequence>
<gene>
    <name evidence="1" type="ORF">Tci_054654</name>
</gene>
<proteinExistence type="predicted"/>
<dbReference type="AlphaFoldDB" id="A0A6L2N8Y0"/>
<name>A0A6L2N8Y0_TANCI</name>